<protein>
    <submittedName>
        <fullName evidence="2">Uncharacterized protein</fullName>
    </submittedName>
</protein>
<feature type="compositionally biased region" description="Polar residues" evidence="1">
    <location>
        <begin position="54"/>
        <end position="76"/>
    </location>
</feature>
<accession>A0A368R2A5</accession>
<name>A0A368R2A5_SETIT</name>
<gene>
    <name evidence="2" type="ORF">SETIT_5G073700v2</name>
</gene>
<dbReference type="AlphaFoldDB" id="A0A368R2A5"/>
<proteinExistence type="predicted"/>
<reference evidence="2" key="2">
    <citation type="submission" date="2015-07" db="EMBL/GenBank/DDBJ databases">
        <authorList>
            <person name="Noorani M."/>
        </authorList>
    </citation>
    <scope>NUCLEOTIDE SEQUENCE</scope>
    <source>
        <strain evidence="2">Yugu1</strain>
    </source>
</reference>
<reference evidence="2" key="1">
    <citation type="journal article" date="2012" name="Nat. Biotechnol.">
        <title>Reference genome sequence of the model plant Setaria.</title>
        <authorList>
            <person name="Bennetzen J.L."/>
            <person name="Schmutz J."/>
            <person name="Wang H."/>
            <person name="Percifield R."/>
            <person name="Hawkins J."/>
            <person name="Pontaroli A.C."/>
            <person name="Estep M."/>
            <person name="Feng L."/>
            <person name="Vaughn J.N."/>
            <person name="Grimwood J."/>
            <person name="Jenkins J."/>
            <person name="Barry K."/>
            <person name="Lindquist E."/>
            <person name="Hellsten U."/>
            <person name="Deshpande S."/>
            <person name="Wang X."/>
            <person name="Wu X."/>
            <person name="Mitros T."/>
            <person name="Triplett J."/>
            <person name="Yang X."/>
            <person name="Ye C.Y."/>
            <person name="Mauro-Herrera M."/>
            <person name="Wang L."/>
            <person name="Li P."/>
            <person name="Sharma M."/>
            <person name="Sharma R."/>
            <person name="Ronald P.C."/>
            <person name="Panaud O."/>
            <person name="Kellogg E.A."/>
            <person name="Brutnell T.P."/>
            <person name="Doust A.N."/>
            <person name="Tuskan G.A."/>
            <person name="Rokhsar D."/>
            <person name="Devos K.M."/>
        </authorList>
    </citation>
    <scope>NUCLEOTIDE SEQUENCE [LARGE SCALE GENOMIC DNA]</scope>
    <source>
        <strain evidence="2">Yugu1</strain>
    </source>
</reference>
<evidence type="ECO:0000256" key="1">
    <source>
        <dbReference type="SAM" id="MobiDB-lite"/>
    </source>
</evidence>
<evidence type="ECO:0000313" key="2">
    <source>
        <dbReference type="EMBL" id="RCV24302.1"/>
    </source>
</evidence>
<sequence length="76" mass="7937">MRSEPWRSNAPDSHRIWGGISYGYFARVNGEDAGDLQRIEDGAPATDQRGGGACSTSAAALSPLRPTTSSGTARLG</sequence>
<organism evidence="2">
    <name type="scientific">Setaria italica</name>
    <name type="common">Foxtail millet</name>
    <name type="synonym">Panicum italicum</name>
    <dbReference type="NCBI Taxonomy" id="4555"/>
    <lineage>
        <taxon>Eukaryota</taxon>
        <taxon>Viridiplantae</taxon>
        <taxon>Streptophyta</taxon>
        <taxon>Embryophyta</taxon>
        <taxon>Tracheophyta</taxon>
        <taxon>Spermatophyta</taxon>
        <taxon>Magnoliopsida</taxon>
        <taxon>Liliopsida</taxon>
        <taxon>Poales</taxon>
        <taxon>Poaceae</taxon>
        <taxon>PACMAD clade</taxon>
        <taxon>Panicoideae</taxon>
        <taxon>Panicodae</taxon>
        <taxon>Paniceae</taxon>
        <taxon>Cenchrinae</taxon>
        <taxon>Setaria</taxon>
    </lineage>
</organism>
<feature type="region of interest" description="Disordered" evidence="1">
    <location>
        <begin position="41"/>
        <end position="76"/>
    </location>
</feature>
<dbReference type="EMBL" id="CM003532">
    <property type="protein sequence ID" value="RCV24302.1"/>
    <property type="molecule type" value="Genomic_DNA"/>
</dbReference>